<feature type="domain" description="D-isomer specific 2-hydroxyacid dehydrogenase catalytic" evidence="3">
    <location>
        <begin position="82"/>
        <end position="345"/>
    </location>
</feature>
<dbReference type="Pfam" id="PF00389">
    <property type="entry name" value="2-Hacid_dh"/>
    <property type="match status" value="1"/>
</dbReference>
<protein>
    <recommendedName>
        <fullName evidence="7">C-terminal-binding protein</fullName>
    </recommendedName>
</protein>
<dbReference type="InterPro" id="IPR006139">
    <property type="entry name" value="D-isomer_2_OHA_DH_cat_dom"/>
</dbReference>
<evidence type="ECO:0000259" key="3">
    <source>
        <dbReference type="Pfam" id="PF00389"/>
    </source>
</evidence>
<evidence type="ECO:0000259" key="4">
    <source>
        <dbReference type="Pfam" id="PF02826"/>
    </source>
</evidence>
<reference evidence="5 6" key="1">
    <citation type="submission" date="2024-08" db="EMBL/GenBank/DDBJ databases">
        <authorList>
            <person name="Cucini C."/>
            <person name="Frati F."/>
        </authorList>
    </citation>
    <scope>NUCLEOTIDE SEQUENCE [LARGE SCALE GENOMIC DNA]</scope>
</reference>
<evidence type="ECO:0000313" key="6">
    <source>
        <dbReference type="Proteomes" id="UP001642540"/>
    </source>
</evidence>
<dbReference type="InterPro" id="IPR036291">
    <property type="entry name" value="NAD(P)-bd_dom_sf"/>
</dbReference>
<keyword evidence="1" id="KW-0560">Oxidoreductase</keyword>
<dbReference type="InterPro" id="IPR051638">
    <property type="entry name" value="CTBP_dehydrogenase"/>
</dbReference>
<evidence type="ECO:0000256" key="2">
    <source>
        <dbReference type="SAM" id="MobiDB-lite"/>
    </source>
</evidence>
<dbReference type="PANTHER" id="PTHR46029">
    <property type="entry name" value="C-TERMINAL-BINDING PROTEIN"/>
    <property type="match status" value="1"/>
</dbReference>
<evidence type="ECO:0000256" key="1">
    <source>
        <dbReference type="RuleBase" id="RU003719"/>
    </source>
</evidence>
<dbReference type="PANTHER" id="PTHR46029:SF7">
    <property type="entry name" value="C-TERMINAL-BINDING PROTEIN"/>
    <property type="match status" value="1"/>
</dbReference>
<dbReference type="EMBL" id="CAXLJM020000078">
    <property type="protein sequence ID" value="CAL8129559.1"/>
    <property type="molecule type" value="Genomic_DNA"/>
</dbReference>
<accession>A0ABP1RKK2</accession>
<comment type="caution">
    <text evidence="5">The sequence shown here is derived from an EMBL/GenBank/DDBJ whole genome shotgun (WGS) entry which is preliminary data.</text>
</comment>
<dbReference type="Gene3D" id="3.40.50.720">
    <property type="entry name" value="NAD(P)-binding Rossmann-like Domain"/>
    <property type="match status" value="2"/>
</dbReference>
<sequence>MSGIHLPNGIQTCVNPNANRDLNTPPPPEQSVPKTSTPRQKPLVVKLEGRDCLYEMDILAPIATVGYCDVDDNLLMIHQERSLNEVVGVFVWDGIQLGRAEMSKFKALKYIVKLGPGLKNVDVMAAGEMGIAVSHVTGFGIEDAADSTLSMILELYSKPSAVPLENNASTVSVLVGSGTRIRGQTLGLIGFGSVGRAVSIRAKVLGFKVIFYDPYIRDCNIYGVTRVNQLDDLLAKSDCVSLHCSVNEENIKMINDATIQLMRPGIRFVNISDGELIDETALATALHNGRIGAAALDLYTKESNEGILSNAPNILRTPGTAFLSDRSLKEFWEAAAWEMRAFLEDGVMSPLLWYLKNGKFFGIENMFHVCPLKRKHTSF</sequence>
<name>A0ABP1RKK2_9HEXA</name>
<feature type="region of interest" description="Disordered" evidence="2">
    <location>
        <begin position="15"/>
        <end position="40"/>
    </location>
</feature>
<dbReference type="Pfam" id="PF02826">
    <property type="entry name" value="2-Hacid_dh_C"/>
    <property type="match status" value="1"/>
</dbReference>
<dbReference type="SUPFAM" id="SSF51735">
    <property type="entry name" value="NAD(P)-binding Rossmann-fold domains"/>
    <property type="match status" value="1"/>
</dbReference>
<dbReference type="InterPro" id="IPR006140">
    <property type="entry name" value="D-isomer_DH_NAD-bd"/>
</dbReference>
<feature type="domain" description="D-isomer specific 2-hydroxyacid dehydrogenase NAD-binding" evidence="4">
    <location>
        <begin position="177"/>
        <end position="318"/>
    </location>
</feature>
<dbReference type="Proteomes" id="UP001642540">
    <property type="component" value="Unassembled WGS sequence"/>
</dbReference>
<organism evidence="5 6">
    <name type="scientific">Orchesella dallaii</name>
    <dbReference type="NCBI Taxonomy" id="48710"/>
    <lineage>
        <taxon>Eukaryota</taxon>
        <taxon>Metazoa</taxon>
        <taxon>Ecdysozoa</taxon>
        <taxon>Arthropoda</taxon>
        <taxon>Hexapoda</taxon>
        <taxon>Collembola</taxon>
        <taxon>Entomobryomorpha</taxon>
        <taxon>Entomobryoidea</taxon>
        <taxon>Orchesellidae</taxon>
        <taxon>Orchesellinae</taxon>
        <taxon>Orchesella</taxon>
    </lineage>
</organism>
<evidence type="ECO:0000313" key="5">
    <source>
        <dbReference type="EMBL" id="CAL8129559.1"/>
    </source>
</evidence>
<gene>
    <name evidence="5" type="ORF">ODALV1_LOCUS23280</name>
</gene>
<evidence type="ECO:0008006" key="7">
    <source>
        <dbReference type="Google" id="ProtNLM"/>
    </source>
</evidence>
<comment type="similarity">
    <text evidence="1">Belongs to the D-isomer specific 2-hydroxyacid dehydrogenase family.</text>
</comment>
<dbReference type="SUPFAM" id="SSF52283">
    <property type="entry name" value="Formate/glycerate dehydrogenase catalytic domain-like"/>
    <property type="match status" value="1"/>
</dbReference>
<proteinExistence type="inferred from homology"/>
<keyword evidence="6" id="KW-1185">Reference proteome</keyword>